<protein>
    <submittedName>
        <fullName evidence="1">Uncharacterized protein</fullName>
    </submittedName>
</protein>
<sequence>MNIELTKKQYRDLIAAVAINDGIFGILGDTLPDTGYKKRSKETEKLESHLLQYAKDFDSSDLSEDFEGRPVLDSEVYETKIMPILDDFEEFAIHDGLANKLAWRDFKREHTKADMEKMAKKNGGYFGVVIYDYEKKYWDEFEKHEYSRLEIVE</sequence>
<dbReference type="AlphaFoldDB" id="A0A1G1X2V8"/>
<evidence type="ECO:0000313" key="2">
    <source>
        <dbReference type="Proteomes" id="UP000177528"/>
    </source>
</evidence>
<accession>A0A1G1X2V8</accession>
<reference evidence="1 2" key="1">
    <citation type="journal article" date="2016" name="Nat. Commun.">
        <title>Thousands of microbial genomes shed light on interconnected biogeochemical processes in an aquifer system.</title>
        <authorList>
            <person name="Anantharaman K."/>
            <person name="Brown C.T."/>
            <person name="Hug L.A."/>
            <person name="Sharon I."/>
            <person name="Castelle C.J."/>
            <person name="Probst A.J."/>
            <person name="Thomas B.C."/>
            <person name="Singh A."/>
            <person name="Wilkins M.J."/>
            <person name="Karaoz U."/>
            <person name="Brodie E.L."/>
            <person name="Williams K.H."/>
            <person name="Hubbard S.S."/>
            <person name="Banfield J.F."/>
        </authorList>
    </citation>
    <scope>NUCLEOTIDE SEQUENCE [LARGE SCALE GENOMIC DNA]</scope>
</reference>
<name>A0A1G1X2V8_9BACT</name>
<dbReference type="Proteomes" id="UP000177528">
    <property type="component" value="Unassembled WGS sequence"/>
</dbReference>
<proteinExistence type="predicted"/>
<evidence type="ECO:0000313" key="1">
    <source>
        <dbReference type="EMBL" id="OGY34356.1"/>
    </source>
</evidence>
<dbReference type="EMBL" id="MHHR01000014">
    <property type="protein sequence ID" value="OGY34356.1"/>
    <property type="molecule type" value="Genomic_DNA"/>
</dbReference>
<comment type="caution">
    <text evidence="1">The sequence shown here is derived from an EMBL/GenBank/DDBJ whole genome shotgun (WGS) entry which is preliminary data.</text>
</comment>
<organism evidence="1 2">
    <name type="scientific">Candidatus Andersenbacteria bacterium RIFCSPHIGHO2_12_FULL_45_11</name>
    <dbReference type="NCBI Taxonomy" id="1797281"/>
    <lineage>
        <taxon>Bacteria</taxon>
        <taxon>Candidatus Anderseniibacteriota</taxon>
    </lineage>
</organism>
<gene>
    <name evidence="1" type="ORF">A3D99_02485</name>
</gene>